<sequence>MSSPPPTLSLPSNAVAGLYVRPGPESEAALAALINDANANSLDSVLDSIIYHFILSAFAQPTKIDSLIDFLASVASRITPSLSHPGNPEEKYMSTPLRPSTGPNTLSERLSHTLYRRLWELTSRAVTPDEDYDKTLPKKYYIDAYVISTILARAFATQPVYFRDSLWREVEDVIVKALFSGPEQEPGVFVALSALLLGAGSEVREYLGAERGKRGQGKAWLWYDDVRTQKDAEWGWEDIIEALLEAPEEELSTNLPDYVEATLALAKVHVGHGDGEIPSWDSDKLAQEAFDWL</sequence>
<reference evidence="2 3" key="1">
    <citation type="submission" date="2014-04" db="EMBL/GenBank/DDBJ databases">
        <authorList>
            <consortium name="DOE Joint Genome Institute"/>
            <person name="Kuo A."/>
            <person name="Kohler A."/>
            <person name="Nagy L.G."/>
            <person name="Floudas D."/>
            <person name="Copeland A."/>
            <person name="Barry K.W."/>
            <person name="Cichocki N."/>
            <person name="Veneault-Fourrey C."/>
            <person name="LaButti K."/>
            <person name="Lindquist E.A."/>
            <person name="Lipzen A."/>
            <person name="Lundell T."/>
            <person name="Morin E."/>
            <person name="Murat C."/>
            <person name="Sun H."/>
            <person name="Tunlid A."/>
            <person name="Henrissat B."/>
            <person name="Grigoriev I.V."/>
            <person name="Hibbett D.S."/>
            <person name="Martin F."/>
            <person name="Nordberg H.P."/>
            <person name="Cantor M.N."/>
            <person name="Hua S.X."/>
        </authorList>
    </citation>
    <scope>NUCLEOTIDE SEQUENCE [LARGE SCALE GENOMIC DNA]</scope>
    <source>
        <strain evidence="2 3">LaAM-08-1</strain>
    </source>
</reference>
<evidence type="ECO:0000256" key="1">
    <source>
        <dbReference type="SAM" id="MobiDB-lite"/>
    </source>
</evidence>
<dbReference type="HOGENOM" id="CLU_953361_0_0_1"/>
<dbReference type="AlphaFoldDB" id="A0A0C9WJ39"/>
<reference evidence="3" key="2">
    <citation type="submission" date="2015-01" db="EMBL/GenBank/DDBJ databases">
        <title>Evolutionary Origins and Diversification of the Mycorrhizal Mutualists.</title>
        <authorList>
            <consortium name="DOE Joint Genome Institute"/>
            <consortium name="Mycorrhizal Genomics Consortium"/>
            <person name="Kohler A."/>
            <person name="Kuo A."/>
            <person name="Nagy L.G."/>
            <person name="Floudas D."/>
            <person name="Copeland A."/>
            <person name="Barry K.W."/>
            <person name="Cichocki N."/>
            <person name="Veneault-Fourrey C."/>
            <person name="LaButti K."/>
            <person name="Lindquist E.A."/>
            <person name="Lipzen A."/>
            <person name="Lundell T."/>
            <person name="Morin E."/>
            <person name="Murat C."/>
            <person name="Riley R."/>
            <person name="Ohm R."/>
            <person name="Sun H."/>
            <person name="Tunlid A."/>
            <person name="Henrissat B."/>
            <person name="Grigoriev I.V."/>
            <person name="Hibbett D.S."/>
            <person name="Martin F."/>
        </authorList>
    </citation>
    <scope>NUCLEOTIDE SEQUENCE [LARGE SCALE GENOMIC DNA]</scope>
    <source>
        <strain evidence="3">LaAM-08-1</strain>
    </source>
</reference>
<name>A0A0C9WJ39_9AGAR</name>
<dbReference type="EMBL" id="KN838813">
    <property type="protein sequence ID" value="KIJ94024.1"/>
    <property type="molecule type" value="Genomic_DNA"/>
</dbReference>
<evidence type="ECO:0000313" key="2">
    <source>
        <dbReference type="EMBL" id="KIJ94024.1"/>
    </source>
</evidence>
<accession>A0A0C9WJ39</accession>
<gene>
    <name evidence="2" type="ORF">K443DRAFT_684088</name>
</gene>
<evidence type="ECO:0000313" key="3">
    <source>
        <dbReference type="Proteomes" id="UP000054477"/>
    </source>
</evidence>
<keyword evidence="3" id="KW-1185">Reference proteome</keyword>
<feature type="region of interest" description="Disordered" evidence="1">
    <location>
        <begin position="83"/>
        <end position="103"/>
    </location>
</feature>
<organism evidence="2 3">
    <name type="scientific">Laccaria amethystina LaAM-08-1</name>
    <dbReference type="NCBI Taxonomy" id="1095629"/>
    <lineage>
        <taxon>Eukaryota</taxon>
        <taxon>Fungi</taxon>
        <taxon>Dikarya</taxon>
        <taxon>Basidiomycota</taxon>
        <taxon>Agaricomycotina</taxon>
        <taxon>Agaricomycetes</taxon>
        <taxon>Agaricomycetidae</taxon>
        <taxon>Agaricales</taxon>
        <taxon>Agaricineae</taxon>
        <taxon>Hydnangiaceae</taxon>
        <taxon>Laccaria</taxon>
    </lineage>
</organism>
<dbReference type="Proteomes" id="UP000054477">
    <property type="component" value="Unassembled WGS sequence"/>
</dbReference>
<protein>
    <submittedName>
        <fullName evidence="2">Uncharacterized protein</fullName>
    </submittedName>
</protein>
<proteinExistence type="predicted"/>
<dbReference type="OrthoDB" id="2940584at2759"/>